<feature type="domain" description="LSM-interacting" evidence="7">
    <location>
        <begin position="26"/>
        <end position="42"/>
    </location>
</feature>
<evidence type="ECO:0000259" key="9">
    <source>
        <dbReference type="Pfam" id="PF07808"/>
    </source>
</evidence>
<comment type="subcellular location">
    <subcellularLocation>
        <location evidence="1">Nucleus</location>
    </subcellularLocation>
</comment>
<dbReference type="PANTHER" id="PTHR12765">
    <property type="entry name" value="RED PROTEIN IK FACTOR CYTOKINE IK"/>
    <property type="match status" value="1"/>
</dbReference>
<feature type="compositionally biased region" description="Basic and acidic residues" evidence="6">
    <location>
        <begin position="58"/>
        <end position="71"/>
    </location>
</feature>
<sequence>MPERDNEPFSNPLPPAGLDLRRAEEADISHPMTNDDFRKLLMTPRVPPPSAPPTAEPEVYREEPKESDKAEKRKNKKKYYADLKKQEEDKLAELSRKYRDRAKERREGNAEDYQSEDPISSTAGYRAVAPDVKSGMDAAERRRQMIQESKFLGGDMEHTHLVKGLDYALLQKVRSEITSKEKEEEEMEKVIMKTTIKDEEDMQFKTRMGRNLYRLLFRGYQVEKNDLFLPGRMAYVIDLEDEYAESDIPTTRLRSKADCPIIETQTTLTTNDIVINKLTQILSYLRQGPHHRKGKKKEKIKLRDDEKAHGKMGDESIYGDIGDYMPTLDRKEKDKYSSRERNRDKTTEKDKERKRTYFEKPNVEDDREKDRENKREHSTSEQVTNWGGEVKVIKPEKTNDNMERNASGRKAEDNRLRAKLSSKLEREIPESYAECYPGAPEYDDALDDSDDEVDYSKMDMGNKKGPIGRWDFDTQEEYSEYMSNKEALPKAAFQYGVKMADGRKTRRLATGKKDEKTKLDRELQKINQIISKRKAAETEALVAGMGTPDVKRSRY</sequence>
<feature type="compositionally biased region" description="Basic and acidic residues" evidence="6">
    <location>
        <begin position="391"/>
        <end position="403"/>
    </location>
</feature>
<feature type="compositionally biased region" description="Basic and acidic residues" evidence="6">
    <location>
        <begin position="79"/>
        <end position="109"/>
    </location>
</feature>
<dbReference type="GeneID" id="106466472"/>
<dbReference type="InterPro" id="IPR012916">
    <property type="entry name" value="RED_N"/>
</dbReference>
<feature type="compositionally biased region" description="Pro residues" evidence="6">
    <location>
        <begin position="45"/>
        <end position="55"/>
    </location>
</feature>
<feature type="compositionally biased region" description="Basic and acidic residues" evidence="6">
    <location>
        <begin position="328"/>
        <end position="379"/>
    </location>
</feature>
<evidence type="ECO:0000259" key="8">
    <source>
        <dbReference type="Pfam" id="PF07807"/>
    </source>
</evidence>
<feature type="compositionally biased region" description="Basic residues" evidence="6">
    <location>
        <begin position="288"/>
        <end position="300"/>
    </location>
</feature>
<comment type="similarity">
    <text evidence="2">Belongs to the RED family.</text>
</comment>
<feature type="compositionally biased region" description="Basic and acidic residues" evidence="6">
    <location>
        <begin position="19"/>
        <end position="39"/>
    </location>
</feature>
<evidence type="ECO:0000313" key="12">
    <source>
        <dbReference type="RefSeq" id="XP_022250196.1"/>
    </source>
</evidence>
<evidence type="ECO:0000313" key="11">
    <source>
        <dbReference type="RefSeq" id="XP_022250195.1"/>
    </source>
</evidence>
<dbReference type="InterPro" id="IPR012492">
    <property type="entry name" value="RED_C"/>
</dbReference>
<feature type="compositionally biased region" description="Basic and acidic residues" evidence="6">
    <location>
        <begin position="301"/>
        <end position="314"/>
    </location>
</feature>
<keyword evidence="5" id="KW-0539">Nucleus</keyword>
<evidence type="ECO:0000256" key="3">
    <source>
        <dbReference type="ARBA" id="ARBA00022737"/>
    </source>
</evidence>
<accession>A0ABM1T2T9</accession>
<keyword evidence="10" id="KW-1185">Reference proteome</keyword>
<evidence type="ECO:0000256" key="6">
    <source>
        <dbReference type="SAM" id="MobiDB-lite"/>
    </source>
</evidence>
<feature type="domain" description="Protein RED C-terminal" evidence="8">
    <location>
        <begin position="432"/>
        <end position="541"/>
    </location>
</feature>
<dbReference type="Pfam" id="PF07808">
    <property type="entry name" value="RED_N"/>
    <property type="match status" value="1"/>
</dbReference>
<dbReference type="InterPro" id="IPR039896">
    <property type="entry name" value="Red-like"/>
</dbReference>
<feature type="region of interest" description="Disordered" evidence="6">
    <location>
        <begin position="448"/>
        <end position="470"/>
    </location>
</feature>
<protein>
    <submittedName>
        <fullName evidence="11 12">Protein Red-like isoform X1</fullName>
    </submittedName>
</protein>
<dbReference type="RefSeq" id="XP_022250195.1">
    <property type="nucleotide sequence ID" value="XM_022394487.1"/>
</dbReference>
<evidence type="ECO:0000313" key="10">
    <source>
        <dbReference type="Proteomes" id="UP000694941"/>
    </source>
</evidence>
<dbReference type="Proteomes" id="UP000694941">
    <property type="component" value="Unplaced"/>
</dbReference>
<name>A0ABM1T2T9_LIMPO</name>
<dbReference type="Pfam" id="PF05391">
    <property type="entry name" value="Lsm_interact"/>
    <property type="match status" value="1"/>
</dbReference>
<proteinExistence type="inferred from homology"/>
<keyword evidence="4" id="KW-0694">RNA-binding</keyword>
<feature type="region of interest" description="Disordered" evidence="6">
    <location>
        <begin position="288"/>
        <end position="414"/>
    </location>
</feature>
<dbReference type="RefSeq" id="XP_022250196.1">
    <property type="nucleotide sequence ID" value="XM_022394488.1"/>
</dbReference>
<evidence type="ECO:0000259" key="7">
    <source>
        <dbReference type="Pfam" id="PF05391"/>
    </source>
</evidence>
<evidence type="ECO:0000256" key="1">
    <source>
        <dbReference type="ARBA" id="ARBA00004123"/>
    </source>
</evidence>
<organism evidence="10 11">
    <name type="scientific">Limulus polyphemus</name>
    <name type="common">Atlantic horseshoe crab</name>
    <dbReference type="NCBI Taxonomy" id="6850"/>
    <lineage>
        <taxon>Eukaryota</taxon>
        <taxon>Metazoa</taxon>
        <taxon>Ecdysozoa</taxon>
        <taxon>Arthropoda</taxon>
        <taxon>Chelicerata</taxon>
        <taxon>Merostomata</taxon>
        <taxon>Xiphosura</taxon>
        <taxon>Limulidae</taxon>
        <taxon>Limulus</taxon>
    </lineage>
</organism>
<evidence type="ECO:0000256" key="5">
    <source>
        <dbReference type="ARBA" id="ARBA00023242"/>
    </source>
</evidence>
<evidence type="ECO:0000256" key="2">
    <source>
        <dbReference type="ARBA" id="ARBA00006660"/>
    </source>
</evidence>
<keyword evidence="3" id="KW-0677">Repeat</keyword>
<reference evidence="11 12" key="1">
    <citation type="submission" date="2025-05" db="UniProtKB">
        <authorList>
            <consortium name="RefSeq"/>
        </authorList>
    </citation>
    <scope>IDENTIFICATION</scope>
    <source>
        <tissue evidence="11 12">Muscle</tissue>
    </source>
</reference>
<feature type="domain" description="RED-like N-terminal" evidence="9">
    <location>
        <begin position="76"/>
        <end position="298"/>
    </location>
</feature>
<dbReference type="InterPro" id="IPR008669">
    <property type="entry name" value="LSM_interact"/>
</dbReference>
<dbReference type="Pfam" id="PF07807">
    <property type="entry name" value="RED_C"/>
    <property type="match status" value="1"/>
</dbReference>
<feature type="region of interest" description="Disordered" evidence="6">
    <location>
        <begin position="1"/>
        <end position="138"/>
    </location>
</feature>
<gene>
    <name evidence="11 12" type="primary">LOC106466472</name>
</gene>
<evidence type="ECO:0000256" key="4">
    <source>
        <dbReference type="ARBA" id="ARBA00022884"/>
    </source>
</evidence>